<dbReference type="EMBL" id="KI963954">
    <property type="protein sequence ID" value="EUC47288.1"/>
    <property type="molecule type" value="Genomic_DNA"/>
</dbReference>
<proteinExistence type="predicted"/>
<keyword evidence="3" id="KW-1185">Reference proteome</keyword>
<organism evidence="2 3">
    <name type="scientific">Bipolaris oryzae ATCC 44560</name>
    <dbReference type="NCBI Taxonomy" id="930090"/>
    <lineage>
        <taxon>Eukaryota</taxon>
        <taxon>Fungi</taxon>
        <taxon>Dikarya</taxon>
        <taxon>Ascomycota</taxon>
        <taxon>Pezizomycotina</taxon>
        <taxon>Dothideomycetes</taxon>
        <taxon>Pleosporomycetidae</taxon>
        <taxon>Pleosporales</taxon>
        <taxon>Pleosporineae</taxon>
        <taxon>Pleosporaceae</taxon>
        <taxon>Bipolaris</taxon>
    </lineage>
</organism>
<feature type="chain" id="PRO_5004889893" evidence="1">
    <location>
        <begin position="20"/>
        <end position="241"/>
    </location>
</feature>
<dbReference type="RefSeq" id="XP_007686177.1">
    <property type="nucleotide sequence ID" value="XM_007687987.1"/>
</dbReference>
<dbReference type="Proteomes" id="UP000054032">
    <property type="component" value="Unassembled WGS sequence"/>
</dbReference>
<dbReference type="HOGENOM" id="CLU_102649_0_0_1"/>
<gene>
    <name evidence="2" type="ORF">COCMIDRAFT_90493</name>
</gene>
<dbReference type="OrthoDB" id="3757079at2759"/>
<evidence type="ECO:0000313" key="2">
    <source>
        <dbReference type="EMBL" id="EUC47288.1"/>
    </source>
</evidence>
<name>W6ZBV2_COCMI</name>
<evidence type="ECO:0000313" key="3">
    <source>
        <dbReference type="Proteomes" id="UP000054032"/>
    </source>
</evidence>
<reference evidence="2 3" key="1">
    <citation type="journal article" date="2013" name="PLoS Genet.">
        <title>Comparative genome structure, secondary metabolite, and effector coding capacity across Cochliobolus pathogens.</title>
        <authorList>
            <person name="Condon B.J."/>
            <person name="Leng Y."/>
            <person name="Wu D."/>
            <person name="Bushley K.E."/>
            <person name="Ohm R.A."/>
            <person name="Otillar R."/>
            <person name="Martin J."/>
            <person name="Schackwitz W."/>
            <person name="Grimwood J."/>
            <person name="MohdZainudin N."/>
            <person name="Xue C."/>
            <person name="Wang R."/>
            <person name="Manning V.A."/>
            <person name="Dhillon B."/>
            <person name="Tu Z.J."/>
            <person name="Steffenson B.J."/>
            <person name="Salamov A."/>
            <person name="Sun H."/>
            <person name="Lowry S."/>
            <person name="LaButti K."/>
            <person name="Han J."/>
            <person name="Copeland A."/>
            <person name="Lindquist E."/>
            <person name="Barry K."/>
            <person name="Schmutz J."/>
            <person name="Baker S.E."/>
            <person name="Ciuffetti L.M."/>
            <person name="Grigoriev I.V."/>
            <person name="Zhong S."/>
            <person name="Turgeon B.G."/>
        </authorList>
    </citation>
    <scope>NUCLEOTIDE SEQUENCE [LARGE SCALE GENOMIC DNA]</scope>
    <source>
        <strain evidence="2 3">ATCC 44560</strain>
    </source>
</reference>
<accession>W6ZBV2</accession>
<sequence>MHLSLLFIFFLNLLTTALTAPNSPALAPLEGLDTSTILYTPTPTLIHAFDAAITAKTNTHADNSNDNIANNANANLLLLPTQTITQTARVTQTSRPQDPEPIILYPFHLTLTSACSSSSSSYSANATLTNGNWTSRIINLTSSTRAIVDHHISGYPQTFSVGPFEAPRGELRFGYLNGEGGWRCEWGDGDKDKNEDGERSRGCGWCKGGEWRVAGCKRGWGIKEMDCEFIMGWRHQLKAEG</sequence>
<keyword evidence="1" id="KW-0732">Signal</keyword>
<dbReference type="GeneID" id="19127697"/>
<protein>
    <submittedName>
        <fullName evidence="2">Uncharacterized protein</fullName>
    </submittedName>
</protein>
<dbReference type="AlphaFoldDB" id="W6ZBV2"/>
<dbReference type="KEGG" id="bor:COCMIDRAFT_90493"/>
<evidence type="ECO:0000256" key="1">
    <source>
        <dbReference type="SAM" id="SignalP"/>
    </source>
</evidence>
<feature type="signal peptide" evidence="1">
    <location>
        <begin position="1"/>
        <end position="19"/>
    </location>
</feature>